<dbReference type="EMBL" id="AZBU02000004">
    <property type="protein sequence ID" value="TKR83293.1"/>
    <property type="molecule type" value="Genomic_DNA"/>
</dbReference>
<evidence type="ECO:0000259" key="1">
    <source>
        <dbReference type="PROSITE" id="PS50041"/>
    </source>
</evidence>
<reference evidence="2 3" key="2">
    <citation type="journal article" date="2019" name="G3 (Bethesda)">
        <title>Hybrid Assembly of the Genome of the Entomopathogenic Nematode Steinernema carpocapsae Identifies the X-Chromosome.</title>
        <authorList>
            <person name="Serra L."/>
            <person name="Macchietto M."/>
            <person name="Macias-Munoz A."/>
            <person name="McGill C.J."/>
            <person name="Rodriguez I.M."/>
            <person name="Rodriguez B."/>
            <person name="Murad R."/>
            <person name="Mortazavi A."/>
        </authorList>
    </citation>
    <scope>NUCLEOTIDE SEQUENCE [LARGE SCALE GENOMIC DNA]</scope>
    <source>
        <strain evidence="2 3">ALL</strain>
    </source>
</reference>
<organism evidence="2 3">
    <name type="scientific">Steinernema carpocapsae</name>
    <name type="common">Entomopathogenic nematode</name>
    <dbReference type="NCBI Taxonomy" id="34508"/>
    <lineage>
        <taxon>Eukaryota</taxon>
        <taxon>Metazoa</taxon>
        <taxon>Ecdysozoa</taxon>
        <taxon>Nematoda</taxon>
        <taxon>Chromadorea</taxon>
        <taxon>Rhabditida</taxon>
        <taxon>Tylenchina</taxon>
        <taxon>Panagrolaimomorpha</taxon>
        <taxon>Strongyloidoidea</taxon>
        <taxon>Steinernematidae</taxon>
        <taxon>Steinernema</taxon>
    </lineage>
</organism>
<dbReference type="AlphaFoldDB" id="A0A4U5NL29"/>
<dbReference type="PANTHER" id="PTHR22803">
    <property type="entry name" value="MANNOSE, PHOSPHOLIPASE, LECTIN RECEPTOR RELATED"/>
    <property type="match status" value="1"/>
</dbReference>
<gene>
    <name evidence="2" type="ORF">L596_016913</name>
</gene>
<feature type="domain" description="C-type lectin" evidence="1">
    <location>
        <begin position="1"/>
        <end position="91"/>
    </location>
</feature>
<dbReference type="Proteomes" id="UP000298663">
    <property type="component" value="Unassembled WGS sequence"/>
</dbReference>
<protein>
    <recommendedName>
        <fullName evidence="1">C-type lectin domain-containing protein</fullName>
    </recommendedName>
</protein>
<dbReference type="CDD" id="cd00037">
    <property type="entry name" value="CLECT"/>
    <property type="match status" value="1"/>
</dbReference>
<dbReference type="OrthoDB" id="418245at2759"/>
<evidence type="ECO:0000313" key="2">
    <source>
        <dbReference type="EMBL" id="TKR83293.1"/>
    </source>
</evidence>
<dbReference type="InterPro" id="IPR050111">
    <property type="entry name" value="C-type_lectin/snaclec_domain"/>
</dbReference>
<reference evidence="2 3" key="1">
    <citation type="journal article" date="2015" name="Genome Biol.">
        <title>Comparative genomics of Steinernema reveals deeply conserved gene regulatory networks.</title>
        <authorList>
            <person name="Dillman A.R."/>
            <person name="Macchietto M."/>
            <person name="Porter C.F."/>
            <person name="Rogers A."/>
            <person name="Williams B."/>
            <person name="Antoshechkin I."/>
            <person name="Lee M.M."/>
            <person name="Goodwin Z."/>
            <person name="Lu X."/>
            <person name="Lewis E.E."/>
            <person name="Goodrich-Blair H."/>
            <person name="Stock S.P."/>
            <person name="Adams B.J."/>
            <person name="Sternberg P.W."/>
            <person name="Mortazavi A."/>
        </authorList>
    </citation>
    <scope>NUCLEOTIDE SEQUENCE [LARGE SCALE GENOMIC DNA]</scope>
    <source>
        <strain evidence="2 3">ALL</strain>
    </source>
</reference>
<sequence>MGGDLASLHTQDVADWINHILLQYNQYSAWIGGIVQVNGDFKWSDGSATDYTNWQIGFPLPYPLWSTNVFTSQTFGWQNTRGDSVYSYVCQIPL</sequence>
<name>A0A4U5NL29_STECR</name>
<comment type="caution">
    <text evidence="2">The sequence shown here is derived from an EMBL/GenBank/DDBJ whole genome shotgun (WGS) entry which is preliminary data.</text>
</comment>
<dbReference type="InterPro" id="IPR016187">
    <property type="entry name" value="CTDL_fold"/>
</dbReference>
<proteinExistence type="predicted"/>
<dbReference type="Gene3D" id="3.10.100.10">
    <property type="entry name" value="Mannose-Binding Protein A, subunit A"/>
    <property type="match status" value="1"/>
</dbReference>
<dbReference type="InterPro" id="IPR016186">
    <property type="entry name" value="C-type_lectin-like/link_sf"/>
</dbReference>
<evidence type="ECO:0000313" key="3">
    <source>
        <dbReference type="Proteomes" id="UP000298663"/>
    </source>
</evidence>
<dbReference type="PROSITE" id="PS50041">
    <property type="entry name" value="C_TYPE_LECTIN_2"/>
    <property type="match status" value="1"/>
</dbReference>
<keyword evidence="3" id="KW-1185">Reference proteome</keyword>
<dbReference type="InterPro" id="IPR001304">
    <property type="entry name" value="C-type_lectin-like"/>
</dbReference>
<dbReference type="SUPFAM" id="SSF56436">
    <property type="entry name" value="C-type lectin-like"/>
    <property type="match status" value="1"/>
</dbReference>
<dbReference type="Pfam" id="PF00059">
    <property type="entry name" value="Lectin_C"/>
    <property type="match status" value="1"/>
</dbReference>
<accession>A0A4U5NL29</accession>